<organism evidence="1 2">
    <name type="scientific">Hyalomma asiaticum</name>
    <name type="common">Tick</name>
    <dbReference type="NCBI Taxonomy" id="266040"/>
    <lineage>
        <taxon>Eukaryota</taxon>
        <taxon>Metazoa</taxon>
        <taxon>Ecdysozoa</taxon>
        <taxon>Arthropoda</taxon>
        <taxon>Chelicerata</taxon>
        <taxon>Arachnida</taxon>
        <taxon>Acari</taxon>
        <taxon>Parasitiformes</taxon>
        <taxon>Ixodida</taxon>
        <taxon>Ixodoidea</taxon>
        <taxon>Ixodidae</taxon>
        <taxon>Hyalomminae</taxon>
        <taxon>Hyalomma</taxon>
    </lineage>
</organism>
<dbReference type="Proteomes" id="UP000821845">
    <property type="component" value="Chromosome 8"/>
</dbReference>
<name>A0ACB7RRR1_HYAAI</name>
<dbReference type="EMBL" id="CM023488">
    <property type="protein sequence ID" value="KAH6924875.1"/>
    <property type="molecule type" value="Genomic_DNA"/>
</dbReference>
<accession>A0ACB7RRR1</accession>
<protein>
    <submittedName>
        <fullName evidence="1">Uncharacterized protein</fullName>
    </submittedName>
</protein>
<sequence length="258" mass="27649">MCAGVCVFAGSGVDTFVAETSYGSVLIVWLLACAAKVTRIGAEARRDVKRCSLPEAFFWRGGCAGESVLVQLPVLLFRSSMTERGVGHQLWFLLSYEQGSVGQEDLDVLTLAAAKASARALELVGPPGTLKAGEGNESFPRRDVTSGPVRESAAVVVDATGSVDHKVTEVVRAFLCQDMLCPGSSMAGPSHQGLPGRSRGGPRRPGCYRHRPAVRYKIRPGLNPGYRDISPQVSVRYHSCSCVLRFTSALFVASAFRQ</sequence>
<keyword evidence="2" id="KW-1185">Reference proteome</keyword>
<proteinExistence type="predicted"/>
<evidence type="ECO:0000313" key="1">
    <source>
        <dbReference type="EMBL" id="KAH6924875.1"/>
    </source>
</evidence>
<evidence type="ECO:0000313" key="2">
    <source>
        <dbReference type="Proteomes" id="UP000821845"/>
    </source>
</evidence>
<gene>
    <name evidence="1" type="ORF">HPB50_025773</name>
</gene>
<comment type="caution">
    <text evidence="1">The sequence shown here is derived from an EMBL/GenBank/DDBJ whole genome shotgun (WGS) entry which is preliminary data.</text>
</comment>
<reference evidence="1" key="1">
    <citation type="submission" date="2020-05" db="EMBL/GenBank/DDBJ databases">
        <title>Large-scale comparative analyses of tick genomes elucidate their genetic diversity and vector capacities.</title>
        <authorList>
            <person name="Jia N."/>
            <person name="Wang J."/>
            <person name="Shi W."/>
            <person name="Du L."/>
            <person name="Sun Y."/>
            <person name="Zhan W."/>
            <person name="Jiang J."/>
            <person name="Wang Q."/>
            <person name="Zhang B."/>
            <person name="Ji P."/>
            <person name="Sakyi L.B."/>
            <person name="Cui X."/>
            <person name="Yuan T."/>
            <person name="Jiang B."/>
            <person name="Yang W."/>
            <person name="Lam T.T.-Y."/>
            <person name="Chang Q."/>
            <person name="Ding S."/>
            <person name="Wang X."/>
            <person name="Zhu J."/>
            <person name="Ruan X."/>
            <person name="Zhao L."/>
            <person name="Wei J."/>
            <person name="Que T."/>
            <person name="Du C."/>
            <person name="Cheng J."/>
            <person name="Dai P."/>
            <person name="Han X."/>
            <person name="Huang E."/>
            <person name="Gao Y."/>
            <person name="Liu J."/>
            <person name="Shao H."/>
            <person name="Ye R."/>
            <person name="Li L."/>
            <person name="Wei W."/>
            <person name="Wang X."/>
            <person name="Wang C."/>
            <person name="Yang T."/>
            <person name="Huo Q."/>
            <person name="Li W."/>
            <person name="Guo W."/>
            <person name="Chen H."/>
            <person name="Zhou L."/>
            <person name="Ni X."/>
            <person name="Tian J."/>
            <person name="Zhou Y."/>
            <person name="Sheng Y."/>
            <person name="Liu T."/>
            <person name="Pan Y."/>
            <person name="Xia L."/>
            <person name="Li J."/>
            <person name="Zhao F."/>
            <person name="Cao W."/>
        </authorList>
    </citation>
    <scope>NUCLEOTIDE SEQUENCE</scope>
    <source>
        <strain evidence="1">Hyas-2018</strain>
    </source>
</reference>